<dbReference type="RefSeq" id="WP_303307613.1">
    <property type="nucleotide sequence ID" value="NZ_JAODOP010000004.1"/>
</dbReference>
<accession>A0ABU7XX66</accession>
<comment type="caution">
    <text evidence="1">The sequence shown here is derived from an EMBL/GenBank/DDBJ whole genome shotgun (WGS) entry which is preliminary data.</text>
</comment>
<organism evidence="1 2">
    <name type="scientific">Flavivirga spongiicola</name>
    <dbReference type="NCBI Taxonomy" id="421621"/>
    <lineage>
        <taxon>Bacteria</taxon>
        <taxon>Pseudomonadati</taxon>
        <taxon>Bacteroidota</taxon>
        <taxon>Flavobacteriia</taxon>
        <taxon>Flavobacteriales</taxon>
        <taxon>Flavobacteriaceae</taxon>
        <taxon>Flavivirga</taxon>
    </lineage>
</organism>
<reference evidence="1 2" key="1">
    <citation type="submission" date="2022-09" db="EMBL/GenBank/DDBJ databases">
        <title>Genome sequencing of Flavivirga sp. MEBiC05379.</title>
        <authorList>
            <person name="Oh H.-M."/>
            <person name="Kwon K.K."/>
            <person name="Park M.J."/>
            <person name="Yang S.-H."/>
        </authorList>
    </citation>
    <scope>NUCLEOTIDE SEQUENCE [LARGE SCALE GENOMIC DNA]</scope>
    <source>
        <strain evidence="1 2">MEBiC05379</strain>
    </source>
</reference>
<evidence type="ECO:0000313" key="2">
    <source>
        <dbReference type="Proteomes" id="UP001337305"/>
    </source>
</evidence>
<protein>
    <submittedName>
        <fullName evidence="1">Uncharacterized protein</fullName>
    </submittedName>
</protein>
<proteinExistence type="predicted"/>
<evidence type="ECO:0000313" key="1">
    <source>
        <dbReference type="EMBL" id="MEF3835322.1"/>
    </source>
</evidence>
<name>A0ABU7XX66_9FLAO</name>
<keyword evidence="2" id="KW-1185">Reference proteome</keyword>
<gene>
    <name evidence="1" type="ORF">N1F79_19515</name>
</gene>
<dbReference type="Proteomes" id="UP001337305">
    <property type="component" value="Unassembled WGS sequence"/>
</dbReference>
<dbReference type="EMBL" id="JAODOP010000004">
    <property type="protein sequence ID" value="MEF3835322.1"/>
    <property type="molecule type" value="Genomic_DNA"/>
</dbReference>
<sequence length="90" mass="10851">MFKHILKIKLNFLRFKDKVIFEASLSDIDEFYRNIVSDFSYFIRINYCESLIFRTIADIDSCCCRFQKKELELLLKASKQELDKLRAKNK</sequence>